<feature type="domain" description="eCIS core" evidence="2">
    <location>
        <begin position="72"/>
        <end position="137"/>
    </location>
</feature>
<proteinExistence type="predicted"/>
<gene>
    <name evidence="3" type="ORF">LMG32289_06442</name>
</gene>
<dbReference type="EMBL" id="CAJZAG010000018">
    <property type="protein sequence ID" value="CAG9186463.1"/>
    <property type="molecule type" value="Genomic_DNA"/>
</dbReference>
<feature type="region of interest" description="Disordered" evidence="1">
    <location>
        <begin position="637"/>
        <end position="664"/>
    </location>
</feature>
<organism evidence="3 4">
    <name type="scientific">Cupriavidus pampae</name>
    <dbReference type="NCBI Taxonomy" id="659251"/>
    <lineage>
        <taxon>Bacteria</taxon>
        <taxon>Pseudomonadati</taxon>
        <taxon>Pseudomonadota</taxon>
        <taxon>Betaproteobacteria</taxon>
        <taxon>Burkholderiales</taxon>
        <taxon>Burkholderiaceae</taxon>
        <taxon>Cupriavidus</taxon>
    </lineage>
</organism>
<protein>
    <recommendedName>
        <fullName evidence="2">eCIS core domain-containing protein</fullName>
    </recommendedName>
</protein>
<accession>A0ABN7ZKI4</accession>
<comment type="caution">
    <text evidence="3">The sequence shown here is derived from an EMBL/GenBank/DDBJ whole genome shotgun (WGS) entry which is preliminary data.</text>
</comment>
<evidence type="ECO:0000256" key="1">
    <source>
        <dbReference type="SAM" id="MobiDB-lite"/>
    </source>
</evidence>
<name>A0ABN7ZKI4_9BURK</name>
<dbReference type="Pfam" id="PF13699">
    <property type="entry name" value="eCIS_core"/>
    <property type="match status" value="1"/>
</dbReference>
<reference evidence="3 4" key="1">
    <citation type="submission" date="2021-08" db="EMBL/GenBank/DDBJ databases">
        <authorList>
            <person name="Peeters C."/>
        </authorList>
    </citation>
    <scope>NUCLEOTIDE SEQUENCE [LARGE SCALE GENOMIC DNA]</scope>
    <source>
        <strain evidence="3 4">LMG 32289</strain>
    </source>
</reference>
<dbReference type="RefSeq" id="WP_223995626.1">
    <property type="nucleotide sequence ID" value="NZ_CAJZAG010000018.1"/>
</dbReference>
<keyword evidence="4" id="KW-1185">Reference proteome</keyword>
<evidence type="ECO:0000259" key="2">
    <source>
        <dbReference type="Pfam" id="PF13699"/>
    </source>
</evidence>
<evidence type="ECO:0000313" key="4">
    <source>
        <dbReference type="Proteomes" id="UP000706525"/>
    </source>
</evidence>
<sequence length="950" mass="105614">MKAPRSRRPDTSRDAATDSDARRRDVARAGDDAQARLANSPRMVAQRQRLQALRGGGGDEDEGRAAPNLTGLPDALKAGIESLSGMSLDHVRVHRSSPRPAQLQAHAYTQGHDIHLAPGQERHLPHEAWHVVQQARGRVRPDTEVNGVPVNIDHALEHEADVMGSRALGYVPDAGGTVQRKPADIPIGTSVAQRVVSINNQVLIGANLDVWLVVLNDAARQQALRVMADDRQNTYAFVSDAQLLGHLHGFPNNAPVQTAIPQTQLEDARRWRNRLRFHRKTVREDTLATHDAFDKIPREQLYRLDPGHYWRRNERLDRYERFRIKTQPAIPNEELLEYLDPKDKDRMNYGYLQGSRVITTRTDPRSSAGYSRSGAAGKTLYDDARGGFRSRRTYAGVGSVNPFKNSRTGVTFTIGHSQAVKNMSTAKDKHGFNSDQQPRIMVPENRTVGEQMKNPALEPETTPYVWNNFYDATPDTTYSGNPIPTFTEATLFKPDNSLDVNVRLRNDGQVDYRKAREAYAAKVGKPKVSYGEYMRAETTAPYAEPTFYASDDEDDIPATEEVPQTPAYFPQYLEEDEMQTAVDTAYGSNVPHKGSEWTVSERTAKDAAKGDTYSLFRTRESRADEQTLRALQASITGMPSTPSTQVSSTITTTPVHGVPPPKHPIPKLKISVDGLVRHLDQLIVTLPHAGPTAADHVTLQNFRAYALSLDLTNVHTGGEIGRLYDLLGDWFHYLEPSLRRNLTGVGGNVMAATGQRLAALEQYLSECGQMAVHNAIALEISEAEATPFQNLNQHIGDEAALRAHGDFEQNIDEDRIREMVVAAGRQGIPVISYINQLRGFVQRYNAANHLQQFFSVPITAQVMQAFGVQGAQLQEIAAMSAFLSGTRQTLNMIVNTDAHQLLAHGYHWITVRLERDHTGAIRIFYLDSLQGAAADYSHLFNALRQFIAHG</sequence>
<evidence type="ECO:0000313" key="3">
    <source>
        <dbReference type="EMBL" id="CAG9186463.1"/>
    </source>
</evidence>
<dbReference type="Proteomes" id="UP000706525">
    <property type="component" value="Unassembled WGS sequence"/>
</dbReference>
<feature type="region of interest" description="Disordered" evidence="1">
    <location>
        <begin position="1"/>
        <end position="45"/>
    </location>
</feature>
<feature type="compositionally biased region" description="Basic and acidic residues" evidence="1">
    <location>
        <begin position="7"/>
        <end position="34"/>
    </location>
</feature>
<dbReference type="InterPro" id="IPR025295">
    <property type="entry name" value="eCIS_core_dom"/>
</dbReference>
<feature type="compositionally biased region" description="Polar residues" evidence="1">
    <location>
        <begin position="637"/>
        <end position="648"/>
    </location>
</feature>